<dbReference type="SUPFAM" id="SSF46689">
    <property type="entry name" value="Homeodomain-like"/>
    <property type="match status" value="1"/>
</dbReference>
<keyword evidence="1" id="KW-0805">Transcription regulation</keyword>
<dbReference type="AlphaFoldDB" id="A0A318RMW8"/>
<dbReference type="Gene3D" id="1.10.357.10">
    <property type="entry name" value="Tetracycline Repressor, domain 2"/>
    <property type="match status" value="1"/>
</dbReference>
<reference evidence="5 6" key="1">
    <citation type="submission" date="2018-06" db="EMBL/GenBank/DDBJ databases">
        <title>Genomic Encyclopedia of Type Strains, Phase IV (KMG-IV): sequencing the most valuable type-strain genomes for metagenomic binning, comparative biology and taxonomic classification.</title>
        <authorList>
            <person name="Goeker M."/>
        </authorList>
    </citation>
    <scope>NUCLEOTIDE SEQUENCE [LARGE SCALE GENOMIC DNA]</scope>
    <source>
        <strain evidence="5 6">DSM 45521</strain>
    </source>
</reference>
<dbReference type="Proteomes" id="UP000247591">
    <property type="component" value="Unassembled WGS sequence"/>
</dbReference>
<dbReference type="RefSeq" id="WP_110469106.1">
    <property type="nucleotide sequence ID" value="NZ_QJSP01000004.1"/>
</dbReference>
<dbReference type="InterPro" id="IPR050109">
    <property type="entry name" value="HTH-type_TetR-like_transc_reg"/>
</dbReference>
<evidence type="ECO:0000313" key="5">
    <source>
        <dbReference type="EMBL" id="PYE18667.1"/>
    </source>
</evidence>
<evidence type="ECO:0000256" key="1">
    <source>
        <dbReference type="ARBA" id="ARBA00023015"/>
    </source>
</evidence>
<dbReference type="PANTHER" id="PTHR30055:SF234">
    <property type="entry name" value="HTH-TYPE TRANSCRIPTIONAL REGULATOR BETI"/>
    <property type="match status" value="1"/>
</dbReference>
<keyword evidence="3" id="KW-0804">Transcription</keyword>
<keyword evidence="6" id="KW-1185">Reference proteome</keyword>
<dbReference type="InterPro" id="IPR001647">
    <property type="entry name" value="HTH_TetR"/>
</dbReference>
<sequence>MGSDTEKSARSAATRDRILVAAERLFAEHGLFAVSNRQVSEAAGQGNNAAVGYHFGTKTDLVRAIVAKHAVQIEELRAAALREIDGSTEIRDWVTCLVRPSTQHLAALGTPSWYARFNAQVLTDPTLRVLVYTEASGASPSLSRLLSGLGSTVDDLPEDIRRARADMGRSLMVHMCAERELRLSGEGDAETTGWTDFGTDLIDAIVGIWTAPVTR</sequence>
<protein>
    <submittedName>
        <fullName evidence="5">TetR family transcriptional regulator</fullName>
    </submittedName>
</protein>
<evidence type="ECO:0000313" key="6">
    <source>
        <dbReference type="Proteomes" id="UP000247591"/>
    </source>
</evidence>
<gene>
    <name evidence="5" type="ORF">DFR67_104247</name>
</gene>
<proteinExistence type="predicted"/>
<dbReference type="GO" id="GO:0003700">
    <property type="term" value="F:DNA-binding transcription factor activity"/>
    <property type="evidence" value="ECO:0007669"/>
    <property type="project" value="TreeGrafter"/>
</dbReference>
<dbReference type="PANTHER" id="PTHR30055">
    <property type="entry name" value="HTH-TYPE TRANSCRIPTIONAL REGULATOR RUTR"/>
    <property type="match status" value="1"/>
</dbReference>
<comment type="caution">
    <text evidence="5">The sequence shown here is derived from an EMBL/GenBank/DDBJ whole genome shotgun (WGS) entry which is preliminary data.</text>
</comment>
<dbReference type="OrthoDB" id="2356263at2"/>
<dbReference type="InterPro" id="IPR009057">
    <property type="entry name" value="Homeodomain-like_sf"/>
</dbReference>
<evidence type="ECO:0000256" key="3">
    <source>
        <dbReference type="ARBA" id="ARBA00023163"/>
    </source>
</evidence>
<dbReference type="GO" id="GO:0000976">
    <property type="term" value="F:transcription cis-regulatory region binding"/>
    <property type="evidence" value="ECO:0007669"/>
    <property type="project" value="TreeGrafter"/>
</dbReference>
<accession>A0A318RMW8</accession>
<keyword evidence="2" id="KW-0238">DNA-binding</keyword>
<evidence type="ECO:0000259" key="4">
    <source>
        <dbReference type="Pfam" id="PF00440"/>
    </source>
</evidence>
<feature type="domain" description="HTH tetR-type" evidence="4">
    <location>
        <begin position="18"/>
        <end position="65"/>
    </location>
</feature>
<name>A0A318RMW8_WILLI</name>
<evidence type="ECO:0000256" key="2">
    <source>
        <dbReference type="ARBA" id="ARBA00023125"/>
    </source>
</evidence>
<dbReference type="Pfam" id="PF00440">
    <property type="entry name" value="TetR_N"/>
    <property type="match status" value="1"/>
</dbReference>
<dbReference type="EMBL" id="QJSP01000004">
    <property type="protein sequence ID" value="PYE18667.1"/>
    <property type="molecule type" value="Genomic_DNA"/>
</dbReference>
<organism evidence="5 6">
    <name type="scientific">Williamsia limnetica</name>
    <dbReference type="NCBI Taxonomy" id="882452"/>
    <lineage>
        <taxon>Bacteria</taxon>
        <taxon>Bacillati</taxon>
        <taxon>Actinomycetota</taxon>
        <taxon>Actinomycetes</taxon>
        <taxon>Mycobacteriales</taxon>
        <taxon>Nocardiaceae</taxon>
        <taxon>Williamsia</taxon>
    </lineage>
</organism>